<keyword evidence="2 4" id="KW-0378">Hydrolase</keyword>
<dbReference type="Proteomes" id="UP000246005">
    <property type="component" value="Unassembled WGS sequence"/>
</dbReference>
<feature type="binding site" evidence="3">
    <location>
        <position position="74"/>
    </location>
    <ligand>
        <name>Mg(2+)</name>
        <dbReference type="ChEBI" id="CHEBI:18420"/>
        <label>1</label>
    </ligand>
</feature>
<feature type="binding site" evidence="3">
    <location>
        <position position="73"/>
    </location>
    <ligand>
        <name>Mg(2+)</name>
        <dbReference type="ChEBI" id="CHEBI:18420"/>
        <label>1</label>
    </ligand>
</feature>
<evidence type="ECO:0000313" key="4">
    <source>
        <dbReference type="EMBL" id="PWK84582.1"/>
    </source>
</evidence>
<keyword evidence="3" id="KW-0460">Magnesium</keyword>
<feature type="binding site" evidence="3">
    <location>
        <position position="328"/>
    </location>
    <ligand>
        <name>Mg(2+)</name>
        <dbReference type="ChEBI" id="CHEBI:18420"/>
        <label>1</label>
    </ligand>
</feature>
<feature type="binding site" evidence="3">
    <location>
        <position position="75"/>
    </location>
    <ligand>
        <name>Mg(2+)</name>
        <dbReference type="ChEBI" id="CHEBI:18420"/>
        <label>1</label>
    </ligand>
</feature>
<dbReference type="InterPro" id="IPR036705">
    <property type="entry name" value="Ribosyl_crysJ1_sf"/>
</dbReference>
<organism evidence="4 5">
    <name type="scientific">Lentzea atacamensis</name>
    <dbReference type="NCBI Taxonomy" id="531938"/>
    <lineage>
        <taxon>Bacteria</taxon>
        <taxon>Bacillati</taxon>
        <taxon>Actinomycetota</taxon>
        <taxon>Actinomycetes</taxon>
        <taxon>Pseudonocardiales</taxon>
        <taxon>Pseudonocardiaceae</taxon>
        <taxon>Lentzea</taxon>
    </lineage>
</organism>
<evidence type="ECO:0000313" key="5">
    <source>
        <dbReference type="Proteomes" id="UP000246005"/>
    </source>
</evidence>
<proteinExistence type="inferred from homology"/>
<dbReference type="RefSeq" id="WP_146231687.1">
    <property type="nucleotide sequence ID" value="NZ_QGHB01000008.1"/>
</dbReference>
<dbReference type="SUPFAM" id="SSF101478">
    <property type="entry name" value="ADP-ribosylglycohydrolase"/>
    <property type="match status" value="1"/>
</dbReference>
<dbReference type="SUPFAM" id="SSF54593">
    <property type="entry name" value="Glyoxalase/Bleomycin resistance protein/Dihydroxybiphenyl dioxygenase"/>
    <property type="match status" value="1"/>
</dbReference>
<dbReference type="Gene3D" id="1.10.4080.10">
    <property type="entry name" value="ADP-ribosylation/Crystallin J1"/>
    <property type="match status" value="1"/>
</dbReference>
<reference evidence="4 5" key="1">
    <citation type="submission" date="2018-05" db="EMBL/GenBank/DDBJ databases">
        <title>Genomic Encyclopedia of Type Strains, Phase IV (KMG-IV): sequencing the most valuable type-strain genomes for metagenomic binning, comparative biology and taxonomic classification.</title>
        <authorList>
            <person name="Goeker M."/>
        </authorList>
    </citation>
    <scope>NUCLEOTIDE SEQUENCE [LARGE SCALE GENOMIC DNA]</scope>
    <source>
        <strain evidence="4 5">DSM 45480</strain>
    </source>
</reference>
<evidence type="ECO:0000256" key="1">
    <source>
        <dbReference type="ARBA" id="ARBA00010702"/>
    </source>
</evidence>
<feature type="binding site" evidence="3">
    <location>
        <position position="330"/>
    </location>
    <ligand>
        <name>Mg(2+)</name>
        <dbReference type="ChEBI" id="CHEBI:18420"/>
        <label>1</label>
    </ligand>
</feature>
<gene>
    <name evidence="4" type="ORF">C8D88_108197</name>
</gene>
<evidence type="ECO:0000256" key="2">
    <source>
        <dbReference type="ARBA" id="ARBA00022801"/>
    </source>
</evidence>
<dbReference type="PANTHER" id="PTHR16222">
    <property type="entry name" value="ADP-RIBOSYLGLYCOHYDROLASE"/>
    <property type="match status" value="1"/>
</dbReference>
<dbReference type="PANTHER" id="PTHR16222:SF24">
    <property type="entry name" value="ADP-RIBOSYLHYDROLASE ARH3"/>
    <property type="match status" value="1"/>
</dbReference>
<comment type="cofactor">
    <cofactor evidence="3">
        <name>Mg(2+)</name>
        <dbReference type="ChEBI" id="CHEBI:18420"/>
    </cofactor>
    <text evidence="3">Binds 2 magnesium ions per subunit.</text>
</comment>
<dbReference type="InterPro" id="IPR029068">
    <property type="entry name" value="Glyas_Bleomycin-R_OHBP_Dase"/>
</dbReference>
<comment type="caution">
    <text evidence="4">The sequence shown here is derived from an EMBL/GenBank/DDBJ whole genome shotgun (WGS) entry which is preliminary data.</text>
</comment>
<protein>
    <submittedName>
        <fullName evidence="4">ADP-ribosylglycohydrolase</fullName>
    </submittedName>
</protein>
<dbReference type="InterPro" id="IPR050792">
    <property type="entry name" value="ADP-ribosylglycohydrolase"/>
</dbReference>
<sequence length="574" mass="61758">MPGLQNLASRSRGVFLGAAVGDALGWPQEQNSGIVGGSKNRIINPTNTFHTWDRYSGSQYQKYIETVGAGEYSDDTQLILATARAVLTPDWFAALTDTELPLFLLYQRGAGGATLRACRSWAAGSPPWLGGTTQRASKSQQQYFSAGGNGVAMRIAPHVIVRAAGPRHDLVAQVTRNGVTTHGHPRALVGAAVYAAALHILLTAKGTLEYGELLELLQADDSWQIPEIAFSALPDGWLNAANQLQPDLTTWWETTINETKGLLSRTATGMESGILGNDLDVLEALGCFDKRINGAGTITAVGAIYLASRNAPRPQGGLVRAAFLKRADTDTMASMTAGLLGALHGPDWLEPLGSQVQDRDYIASMADQCTSLALGESRTLRSPAQLVREHDLRSFREQLETADHAPRIAPDGRLVESMHRASLASRTKAVASRRLLNVEGQTMVVDLVQRNVTNQSADRSTADDQQEPAASATVRRISILASEPDAIEAFYGPDGLGLPVSRLSASEVLVDRTYRFIRPSTDTALAIGGVYLEVQVDDLETVLDRLQATRNTTGAVTRLKDPAGNDVGVFQRRK</sequence>
<dbReference type="InterPro" id="IPR005502">
    <property type="entry name" value="Ribosyl_crysJ1"/>
</dbReference>
<dbReference type="Pfam" id="PF03747">
    <property type="entry name" value="ADP_ribosyl_GH"/>
    <property type="match status" value="1"/>
</dbReference>
<dbReference type="AlphaFoldDB" id="A0A316IBB8"/>
<evidence type="ECO:0000256" key="3">
    <source>
        <dbReference type="PIRSR" id="PIRSR605502-1"/>
    </source>
</evidence>
<name>A0A316IBB8_9PSEU</name>
<feature type="binding site" evidence="3">
    <location>
        <position position="331"/>
    </location>
    <ligand>
        <name>Mg(2+)</name>
        <dbReference type="ChEBI" id="CHEBI:18420"/>
        <label>1</label>
    </ligand>
</feature>
<keyword evidence="3" id="KW-0479">Metal-binding</keyword>
<comment type="similarity">
    <text evidence="1">Belongs to the ADP-ribosylglycohydrolase family.</text>
</comment>
<accession>A0A316IBB8</accession>
<dbReference type="GO" id="GO:0046872">
    <property type="term" value="F:metal ion binding"/>
    <property type="evidence" value="ECO:0007669"/>
    <property type="project" value="UniProtKB-KW"/>
</dbReference>
<dbReference type="EMBL" id="QGHB01000008">
    <property type="protein sequence ID" value="PWK84582.1"/>
    <property type="molecule type" value="Genomic_DNA"/>
</dbReference>
<dbReference type="GO" id="GO:0016787">
    <property type="term" value="F:hydrolase activity"/>
    <property type="evidence" value="ECO:0007669"/>
    <property type="project" value="UniProtKB-KW"/>
</dbReference>